<dbReference type="Proteomes" id="UP000308196">
    <property type="component" value="Chromosome"/>
</dbReference>
<comment type="subcellular location">
    <subcellularLocation>
        <location evidence="1">Cell outer membrane</location>
    </subcellularLocation>
</comment>
<keyword evidence="3" id="KW-0813">Transport</keyword>
<proteinExistence type="inferred from homology"/>
<comment type="similarity">
    <text evidence="2">Belongs to the outer membrane factor (OMF) (TC 1.B.17) family.</text>
</comment>
<name>A0A4U9U7N1_9SPHI</name>
<dbReference type="STRING" id="1123265.GCA_000686625_04904"/>
<keyword evidence="8" id="KW-0175">Coiled coil</keyword>
<feature type="transmembrane region" description="Helical" evidence="9">
    <location>
        <begin position="77"/>
        <end position="95"/>
    </location>
</feature>
<dbReference type="GO" id="GO:0015288">
    <property type="term" value="F:porin activity"/>
    <property type="evidence" value="ECO:0007669"/>
    <property type="project" value="TreeGrafter"/>
</dbReference>
<feature type="coiled-coil region" evidence="8">
    <location>
        <begin position="411"/>
        <end position="442"/>
    </location>
</feature>
<dbReference type="PANTHER" id="PTHR30026">
    <property type="entry name" value="OUTER MEMBRANE PROTEIN TOLC"/>
    <property type="match status" value="1"/>
</dbReference>
<keyword evidence="6 9" id="KW-0472">Membrane</keyword>
<evidence type="ECO:0000256" key="6">
    <source>
        <dbReference type="ARBA" id="ARBA00023136"/>
    </source>
</evidence>
<dbReference type="AlphaFoldDB" id="A0A4U9U7N1"/>
<evidence type="ECO:0000256" key="5">
    <source>
        <dbReference type="ARBA" id="ARBA00022692"/>
    </source>
</evidence>
<dbReference type="RefSeq" id="WP_232048604.1">
    <property type="nucleotide sequence ID" value="NZ_LR590484.1"/>
</dbReference>
<dbReference type="EMBL" id="LR590484">
    <property type="protein sequence ID" value="VTR28187.1"/>
    <property type="molecule type" value="Genomic_DNA"/>
</dbReference>
<evidence type="ECO:0000256" key="8">
    <source>
        <dbReference type="SAM" id="Coils"/>
    </source>
</evidence>
<dbReference type="KEGG" id="stha:NCTC11429_00142"/>
<keyword evidence="9" id="KW-1133">Transmembrane helix</keyword>
<evidence type="ECO:0000256" key="1">
    <source>
        <dbReference type="ARBA" id="ARBA00004442"/>
    </source>
</evidence>
<dbReference type="InterPro" id="IPR003423">
    <property type="entry name" value="OMP_efflux"/>
</dbReference>
<keyword evidence="7" id="KW-0998">Cell outer membrane</keyword>
<evidence type="ECO:0000256" key="7">
    <source>
        <dbReference type="ARBA" id="ARBA00023237"/>
    </source>
</evidence>
<evidence type="ECO:0000313" key="10">
    <source>
        <dbReference type="EMBL" id="VTR28187.1"/>
    </source>
</evidence>
<dbReference type="GO" id="GO:0015562">
    <property type="term" value="F:efflux transmembrane transporter activity"/>
    <property type="evidence" value="ECO:0007669"/>
    <property type="project" value="InterPro"/>
</dbReference>
<evidence type="ECO:0000313" key="11">
    <source>
        <dbReference type="Proteomes" id="UP000308196"/>
    </source>
</evidence>
<keyword evidence="4" id="KW-1134">Transmembrane beta strand</keyword>
<dbReference type="InterPro" id="IPR051906">
    <property type="entry name" value="TolC-like"/>
</dbReference>
<gene>
    <name evidence="10" type="ORF">NCTC11429_00142</name>
</gene>
<evidence type="ECO:0000256" key="2">
    <source>
        <dbReference type="ARBA" id="ARBA00007613"/>
    </source>
</evidence>
<evidence type="ECO:0000256" key="4">
    <source>
        <dbReference type="ARBA" id="ARBA00022452"/>
    </source>
</evidence>
<dbReference type="GeneID" id="78460974"/>
<reference evidence="10 11" key="1">
    <citation type="submission" date="2019-05" db="EMBL/GenBank/DDBJ databases">
        <authorList>
            <consortium name="Pathogen Informatics"/>
        </authorList>
    </citation>
    <scope>NUCLEOTIDE SEQUENCE [LARGE SCALE GENOMIC DNA]</scope>
    <source>
        <strain evidence="10 11">NCTC11429</strain>
    </source>
</reference>
<accession>A0A4U9U7N1</accession>
<dbReference type="Pfam" id="PF02321">
    <property type="entry name" value="OEP"/>
    <property type="match status" value="2"/>
</dbReference>
<dbReference type="PANTHER" id="PTHR30026:SF20">
    <property type="entry name" value="OUTER MEMBRANE PROTEIN TOLC"/>
    <property type="match status" value="1"/>
</dbReference>
<evidence type="ECO:0000256" key="3">
    <source>
        <dbReference type="ARBA" id="ARBA00022448"/>
    </source>
</evidence>
<evidence type="ECO:0000256" key="9">
    <source>
        <dbReference type="SAM" id="Phobius"/>
    </source>
</evidence>
<keyword evidence="5 9" id="KW-0812">Transmembrane</keyword>
<dbReference type="Gene3D" id="1.20.1600.10">
    <property type="entry name" value="Outer membrane efflux proteins (OEP)"/>
    <property type="match status" value="1"/>
</dbReference>
<protein>
    <submittedName>
        <fullName evidence="10">Outer membrane channel protein</fullName>
    </submittedName>
</protein>
<dbReference type="GO" id="GO:1990281">
    <property type="term" value="C:efflux pump complex"/>
    <property type="evidence" value="ECO:0007669"/>
    <property type="project" value="TreeGrafter"/>
</dbReference>
<dbReference type="SUPFAM" id="SSF56954">
    <property type="entry name" value="Outer membrane efflux proteins (OEP)"/>
    <property type="match status" value="1"/>
</dbReference>
<organism evidence="10 11">
    <name type="scientific">Sphingobacterium thalpophilum</name>
    <dbReference type="NCBI Taxonomy" id="259"/>
    <lineage>
        <taxon>Bacteria</taxon>
        <taxon>Pseudomonadati</taxon>
        <taxon>Bacteroidota</taxon>
        <taxon>Sphingobacteriia</taxon>
        <taxon>Sphingobacteriales</taxon>
        <taxon>Sphingobacteriaceae</taxon>
        <taxon>Sphingobacterium</taxon>
    </lineage>
</organism>
<dbReference type="GO" id="GO:0009279">
    <property type="term" value="C:cell outer membrane"/>
    <property type="evidence" value="ECO:0007669"/>
    <property type="project" value="UniProtKB-SubCell"/>
</dbReference>
<sequence>MKDKIIKPDKDFELAIQAKKSEQTSRHPDKEMDRAYVYRLSCAYSSPFMPMIDLSFAFDELKKLLKQWPAKRKKKPVTAPLLGILLLFFVQSVYAQHAEIIHPLSLEEIWKIAEANNRDLKLSDLNVQQSKIEILEAKDHLLPEFSAGGDVKLNSKFLIYDNGLFSSPQDVPIKGYGYGVGYNLNLNLFNGGKDKRNIVMKKEEGVRKLYEVELQKQSVKYHVAVAYFDLYKFLHFYDFLDAETEAEKKQLTLIESLHKNGTVLKSDVLRTSVKLSQLELALSDVKKKIAIAKQHLNILMGREIDTELAIKHADTIELNAITEGDYKDYVDIAFNKSPSYKMVNSDIKWSKLNVKQMKATLWPKVSLYSNYNYTYPQISFYPYSNDLWGFGQTGIKVQFSIDNLYKSKHSIARAQTVSNQAKEKAEMKKDEISLQVKEAYLQQQQALESVETAEQNIIKTTETLRVIRSSYLNQESLLTDLLEAENALLEAKFNLTTAQTNVQVSHIRLLAIVGIL</sequence>